<evidence type="ECO:0000256" key="1">
    <source>
        <dbReference type="SAM" id="MobiDB-lite"/>
    </source>
</evidence>
<accession>A0A381VYT9</accession>
<reference evidence="2" key="1">
    <citation type="submission" date="2018-05" db="EMBL/GenBank/DDBJ databases">
        <authorList>
            <person name="Lanie J.A."/>
            <person name="Ng W.-L."/>
            <person name="Kazmierczak K.M."/>
            <person name="Andrzejewski T.M."/>
            <person name="Davidsen T.M."/>
            <person name="Wayne K.J."/>
            <person name="Tettelin H."/>
            <person name="Glass J.I."/>
            <person name="Rusch D."/>
            <person name="Podicherti R."/>
            <person name="Tsui H.-C.T."/>
            <person name="Winkler M.E."/>
        </authorList>
    </citation>
    <scope>NUCLEOTIDE SEQUENCE</scope>
</reference>
<organism evidence="2">
    <name type="scientific">marine metagenome</name>
    <dbReference type="NCBI Taxonomy" id="408172"/>
    <lineage>
        <taxon>unclassified sequences</taxon>
        <taxon>metagenomes</taxon>
        <taxon>ecological metagenomes</taxon>
    </lineage>
</organism>
<dbReference type="AlphaFoldDB" id="A0A381VYT9"/>
<gene>
    <name evidence="2" type="ORF">METZ01_LOCUS98300</name>
</gene>
<proteinExistence type="predicted"/>
<feature type="region of interest" description="Disordered" evidence="1">
    <location>
        <begin position="18"/>
        <end position="37"/>
    </location>
</feature>
<evidence type="ECO:0000313" key="2">
    <source>
        <dbReference type="EMBL" id="SVA45446.1"/>
    </source>
</evidence>
<dbReference type="EMBL" id="UINC01010196">
    <property type="protein sequence ID" value="SVA45446.1"/>
    <property type="molecule type" value="Genomic_DNA"/>
</dbReference>
<feature type="non-terminal residue" evidence="2">
    <location>
        <position position="37"/>
    </location>
</feature>
<protein>
    <submittedName>
        <fullName evidence="2">Uncharacterized protein</fullName>
    </submittedName>
</protein>
<sequence length="37" mass="3757">MNSLWTWAELTSAVGLDPGAGPDVAGISIDSRTLTPG</sequence>
<name>A0A381VYT9_9ZZZZ</name>